<reference evidence="2" key="2">
    <citation type="submission" date="2017-10" db="EMBL/GenBank/DDBJ databases">
        <authorList>
            <person name="Banno H."/>
            <person name="Chua N.-H."/>
        </authorList>
    </citation>
    <scope>NUCLEOTIDE SEQUENCE [LARGE SCALE GENOMIC DNA]</scope>
    <source>
        <strain evidence="2">Kuenenia_mbr1_ru-nijmegen</strain>
    </source>
</reference>
<sequence>MDSGGTEETIFLVTLIVKYEIRIHPLHPRQRGTFSPIGKGHGGGLGLKFSIFGFHH</sequence>
<dbReference type="AlphaFoldDB" id="A0A2C9CG89"/>
<dbReference type="Proteomes" id="UP000501926">
    <property type="component" value="Chromosome"/>
</dbReference>
<gene>
    <name evidence="1" type="ORF">KsCSTR_48440</name>
    <name evidence="2" type="ORF">KSMBR1_2237</name>
</gene>
<reference evidence="3" key="1">
    <citation type="submission" date="2017-10" db="EMBL/GenBank/DDBJ databases">
        <authorList>
            <person name="Frank J."/>
        </authorList>
    </citation>
    <scope>NUCLEOTIDE SEQUENCE [LARGE SCALE GENOMIC DNA]</scope>
</reference>
<keyword evidence="3" id="KW-1185">Reference proteome</keyword>
<evidence type="ECO:0000313" key="1">
    <source>
        <dbReference type="EMBL" id="QII14221.1"/>
    </source>
</evidence>
<evidence type="ECO:0000313" key="2">
    <source>
        <dbReference type="EMBL" id="SOH04732.1"/>
    </source>
</evidence>
<evidence type="ECO:0000313" key="4">
    <source>
        <dbReference type="Proteomes" id="UP000501926"/>
    </source>
</evidence>
<proteinExistence type="predicted"/>
<protein>
    <submittedName>
        <fullName evidence="2">Uncharacterized protein</fullName>
    </submittedName>
</protein>
<dbReference type="Proteomes" id="UP000221734">
    <property type="component" value="Chromosome Kuenenia_stuttgartiensis_MBR1"/>
</dbReference>
<dbReference type="EMBL" id="CP049055">
    <property type="protein sequence ID" value="QII14221.1"/>
    <property type="molecule type" value="Genomic_DNA"/>
</dbReference>
<dbReference type="KEGG" id="kst:KSMBR1_2237"/>
<evidence type="ECO:0000313" key="3">
    <source>
        <dbReference type="Proteomes" id="UP000221734"/>
    </source>
</evidence>
<organism evidence="2 3">
    <name type="scientific">Kuenenia stuttgartiensis</name>
    <dbReference type="NCBI Taxonomy" id="174633"/>
    <lineage>
        <taxon>Bacteria</taxon>
        <taxon>Pseudomonadati</taxon>
        <taxon>Planctomycetota</taxon>
        <taxon>Candidatus Brocadiia</taxon>
        <taxon>Candidatus Brocadiales</taxon>
        <taxon>Candidatus Brocadiaceae</taxon>
        <taxon>Candidatus Kuenenia</taxon>
    </lineage>
</organism>
<dbReference type="EMBL" id="LT934425">
    <property type="protein sequence ID" value="SOH04732.1"/>
    <property type="molecule type" value="Genomic_DNA"/>
</dbReference>
<name>A0A2C9CG89_KUEST</name>
<accession>A0A2C9CG89</accession>
<reference evidence="1 4" key="3">
    <citation type="submission" date="2020-02" db="EMBL/GenBank/DDBJ databases">
        <title>Newly sequenced genome of strain CSTR1 showed variability in Candidatus Kuenenia stuttgartiensis genomes.</title>
        <authorList>
            <person name="Ding C."/>
            <person name="Adrian L."/>
        </authorList>
    </citation>
    <scope>NUCLEOTIDE SEQUENCE [LARGE SCALE GENOMIC DNA]</scope>
    <source>
        <strain evidence="1 4">CSTR1</strain>
    </source>
</reference>